<evidence type="ECO:0000256" key="2">
    <source>
        <dbReference type="SAM" id="Phobius"/>
    </source>
</evidence>
<evidence type="ECO:0000313" key="3">
    <source>
        <dbReference type="EMBL" id="KAF2138933.1"/>
    </source>
</evidence>
<organism evidence="3 4">
    <name type="scientific">Aplosporella prunicola CBS 121167</name>
    <dbReference type="NCBI Taxonomy" id="1176127"/>
    <lineage>
        <taxon>Eukaryota</taxon>
        <taxon>Fungi</taxon>
        <taxon>Dikarya</taxon>
        <taxon>Ascomycota</taxon>
        <taxon>Pezizomycotina</taxon>
        <taxon>Dothideomycetes</taxon>
        <taxon>Dothideomycetes incertae sedis</taxon>
        <taxon>Botryosphaeriales</taxon>
        <taxon>Aplosporellaceae</taxon>
        <taxon>Aplosporella</taxon>
    </lineage>
</organism>
<reference evidence="3" key="1">
    <citation type="journal article" date="2020" name="Stud. Mycol.">
        <title>101 Dothideomycetes genomes: a test case for predicting lifestyles and emergence of pathogens.</title>
        <authorList>
            <person name="Haridas S."/>
            <person name="Albert R."/>
            <person name="Binder M."/>
            <person name="Bloem J."/>
            <person name="Labutti K."/>
            <person name="Salamov A."/>
            <person name="Andreopoulos B."/>
            <person name="Baker S."/>
            <person name="Barry K."/>
            <person name="Bills G."/>
            <person name="Bluhm B."/>
            <person name="Cannon C."/>
            <person name="Castanera R."/>
            <person name="Culley D."/>
            <person name="Daum C."/>
            <person name="Ezra D."/>
            <person name="Gonzalez J."/>
            <person name="Henrissat B."/>
            <person name="Kuo A."/>
            <person name="Liang C."/>
            <person name="Lipzen A."/>
            <person name="Lutzoni F."/>
            <person name="Magnuson J."/>
            <person name="Mondo S."/>
            <person name="Nolan M."/>
            <person name="Ohm R."/>
            <person name="Pangilinan J."/>
            <person name="Park H.-J."/>
            <person name="Ramirez L."/>
            <person name="Alfaro M."/>
            <person name="Sun H."/>
            <person name="Tritt A."/>
            <person name="Yoshinaga Y."/>
            <person name="Zwiers L.-H."/>
            <person name="Turgeon B."/>
            <person name="Goodwin S."/>
            <person name="Spatafora J."/>
            <person name="Crous P."/>
            <person name="Grigoriev I."/>
        </authorList>
    </citation>
    <scope>NUCLEOTIDE SEQUENCE</scope>
    <source>
        <strain evidence="3">CBS 121167</strain>
    </source>
</reference>
<keyword evidence="2" id="KW-1133">Transmembrane helix</keyword>
<feature type="region of interest" description="Disordered" evidence="1">
    <location>
        <begin position="28"/>
        <end position="100"/>
    </location>
</feature>
<evidence type="ECO:0000313" key="4">
    <source>
        <dbReference type="Proteomes" id="UP000799438"/>
    </source>
</evidence>
<keyword evidence="2" id="KW-0812">Transmembrane</keyword>
<keyword evidence="2" id="KW-0472">Membrane</keyword>
<dbReference type="AlphaFoldDB" id="A0A6A6B695"/>
<dbReference type="Proteomes" id="UP000799438">
    <property type="component" value="Unassembled WGS sequence"/>
</dbReference>
<gene>
    <name evidence="3" type="ORF">K452DRAFT_360698</name>
</gene>
<proteinExistence type="predicted"/>
<dbReference type="RefSeq" id="XP_033394646.1">
    <property type="nucleotide sequence ID" value="XM_033546363.1"/>
</dbReference>
<feature type="compositionally biased region" description="Polar residues" evidence="1">
    <location>
        <begin position="29"/>
        <end position="65"/>
    </location>
</feature>
<dbReference type="EMBL" id="ML995494">
    <property type="protein sequence ID" value="KAF2138933.1"/>
    <property type="molecule type" value="Genomic_DNA"/>
</dbReference>
<sequence length="249" mass="28658">MAPYLASRSVSSFSPPALITPKSFDLVHTNHSPLRQPSLSRPQRIPPTSLNAPTNSPLTQQQAVNSTTPTSTTTYNHDNNRKMTTSRTRRAARAHLQPPPRTLPYLPALLTLPAELRHQILTYLSPSLTLPRCAFRTGAHETAYTLTQTHPILAADAEYLLKHRWRRRGYLLRQPGRPTLMTQAVREQVGPMRAQAKVRRRAVEEKNRERKARWKALRLMERWVVWDRFLCCFFFFFFFLFLRGSAGAD</sequence>
<accession>A0A6A6B695</accession>
<keyword evidence="4" id="KW-1185">Reference proteome</keyword>
<dbReference type="GeneID" id="54303869"/>
<feature type="transmembrane region" description="Helical" evidence="2">
    <location>
        <begin position="223"/>
        <end position="242"/>
    </location>
</feature>
<evidence type="ECO:0000256" key="1">
    <source>
        <dbReference type="SAM" id="MobiDB-lite"/>
    </source>
</evidence>
<protein>
    <submittedName>
        <fullName evidence="3">Uncharacterized protein</fullName>
    </submittedName>
</protein>
<name>A0A6A6B695_9PEZI</name>